<evidence type="ECO:0000313" key="2">
    <source>
        <dbReference type="EMBL" id="PMD57210.1"/>
    </source>
</evidence>
<reference evidence="2 3" key="1">
    <citation type="submission" date="2016-04" db="EMBL/GenBank/DDBJ databases">
        <title>A degradative enzymes factory behind the ericoid mycorrhizal symbiosis.</title>
        <authorList>
            <consortium name="DOE Joint Genome Institute"/>
            <person name="Martino E."/>
            <person name="Morin E."/>
            <person name="Grelet G."/>
            <person name="Kuo A."/>
            <person name="Kohler A."/>
            <person name="Daghino S."/>
            <person name="Barry K."/>
            <person name="Choi C."/>
            <person name="Cichocki N."/>
            <person name="Clum A."/>
            <person name="Copeland A."/>
            <person name="Hainaut M."/>
            <person name="Haridas S."/>
            <person name="Labutti K."/>
            <person name="Lindquist E."/>
            <person name="Lipzen A."/>
            <person name="Khouja H.-R."/>
            <person name="Murat C."/>
            <person name="Ohm R."/>
            <person name="Olson A."/>
            <person name="Spatafora J."/>
            <person name="Veneault-Fourrey C."/>
            <person name="Henrissat B."/>
            <person name="Grigoriev I."/>
            <person name="Martin F."/>
            <person name="Perotto S."/>
        </authorList>
    </citation>
    <scope>NUCLEOTIDE SEQUENCE [LARGE SCALE GENOMIC DNA]</scope>
    <source>
        <strain evidence="2 3">E</strain>
    </source>
</reference>
<feature type="compositionally biased region" description="Polar residues" evidence="1">
    <location>
        <begin position="22"/>
        <end position="34"/>
    </location>
</feature>
<dbReference type="InParanoid" id="A0A2J6T2G7"/>
<evidence type="ECO:0008006" key="4">
    <source>
        <dbReference type="Google" id="ProtNLM"/>
    </source>
</evidence>
<name>A0A2J6T2G7_9HELO</name>
<evidence type="ECO:0000256" key="1">
    <source>
        <dbReference type="SAM" id="MobiDB-lite"/>
    </source>
</evidence>
<proteinExistence type="predicted"/>
<organism evidence="2 3">
    <name type="scientific">Hyaloscypha bicolor E</name>
    <dbReference type="NCBI Taxonomy" id="1095630"/>
    <lineage>
        <taxon>Eukaryota</taxon>
        <taxon>Fungi</taxon>
        <taxon>Dikarya</taxon>
        <taxon>Ascomycota</taxon>
        <taxon>Pezizomycotina</taxon>
        <taxon>Leotiomycetes</taxon>
        <taxon>Helotiales</taxon>
        <taxon>Hyaloscyphaceae</taxon>
        <taxon>Hyaloscypha</taxon>
        <taxon>Hyaloscypha bicolor</taxon>
    </lineage>
</organism>
<dbReference type="Proteomes" id="UP000235371">
    <property type="component" value="Unassembled WGS sequence"/>
</dbReference>
<dbReference type="AlphaFoldDB" id="A0A2J6T2G7"/>
<gene>
    <name evidence="2" type="ORF">K444DRAFT_632344</name>
</gene>
<evidence type="ECO:0000313" key="3">
    <source>
        <dbReference type="Proteomes" id="UP000235371"/>
    </source>
</evidence>
<sequence length="294" mass="32223">MPSTRYTFDPDGDLVLVLSKPTATTNAASPQTTEGIGKDATEGSPKSAAGPPSKRSKKRKREFSKLTAPAGEAEKISMIVSSKHMILASPVFKVMLQPGRFKEGMQRNAAGQIEVDLPDDDQAVMVIVPDIIHGRNSLVPKQVDMEMLTNSQYCQKQSTQRWMAISWVFGREKEFAAITRAAIIGCRANFTDEVTDLPIPEKVLEMVARNRAANISKLFDFIKQVIERYRGINVICGSAYDAMVLGSLIKGLSAAGVWPIQEPPYHGITFNELASVIADLKAVSLCDEIDSYTK</sequence>
<accession>A0A2J6T2G7</accession>
<protein>
    <recommendedName>
        <fullName evidence="4">BTB domain-containing protein</fullName>
    </recommendedName>
</protein>
<keyword evidence="3" id="KW-1185">Reference proteome</keyword>
<feature type="region of interest" description="Disordered" evidence="1">
    <location>
        <begin position="22"/>
        <end position="68"/>
    </location>
</feature>
<dbReference type="GeneID" id="36591544"/>
<dbReference type="OrthoDB" id="5326346at2759"/>
<dbReference type="RefSeq" id="XP_024734114.1">
    <property type="nucleotide sequence ID" value="XM_024883467.1"/>
</dbReference>
<dbReference type="EMBL" id="KZ613847">
    <property type="protein sequence ID" value="PMD57210.1"/>
    <property type="molecule type" value="Genomic_DNA"/>
</dbReference>